<proteinExistence type="inferred from homology"/>
<dbReference type="InterPro" id="IPR011545">
    <property type="entry name" value="DEAD/DEAH_box_helicase_dom"/>
</dbReference>
<evidence type="ECO:0000313" key="12">
    <source>
        <dbReference type="Proteomes" id="UP001627154"/>
    </source>
</evidence>
<sequence length="1661" mass="189747">MAQREAQALTSSTSQNQFFSSDPATSGFDLSSGLKWIYPENYPRREYQFNIVQTALFNNTLVCLPTGLGKTFIAAVVMYNFWRWYPSGRVVFMAPTKPLVAQQIEACHDIMGIPSEESIELTGTVNPNKRKQAWIEKRVIFATPQTFQKDLQNELVPFESIKCIVIDEAHRALGKHAYCEIVRLLSTKSKYFRVLALSATPGSKVDHVREVIQNLLISELELRDDSSSDIIPYTNEKSVERVVVSLGRDLDQIKEKYIQVMDPHVRILTKAHLLQGNTGNISKGRIFMLMKQYESRPQKLPNHGTIMKTLNVLLTMYHAYELLVKHGLRAFYHFYNNHSDKFWFNSETNLRALLEEVKSYIGDFPIVNIEPNHPIPEIPENLVFGHKKFMKLREILVEHFESYARQNKSTRAIVFVEYRDIVNEVFVLLLLTRPLIRPQMLVGQAGQKQKQQMEALEDFRSNKVNVLISTSVGEEGLDVGEVDLIICFDVSSSTPTRLVQKMGRTGRKRSGRVIILLTEGKEELTLQQAMSKKDSLNSKVLESSNISSSLYQSSPRMIPPNLTPQCLPMFIKPLPKTPKASKGTKKAKAPVEKKPRKKKTIEPDIVEPTSAELIEITEPTQATELPKSKPKKSRKNQPSMMQFLNPDLRPTGNTLPSYKKLPSYGFDDDSGILSEEFQVESNIIRENPYAIIRPHEVKLLTSDSDALEFLTLCTMKQSDKNSNFDDFFNFDLSYFPQHSQINIFDDFFLPNVTNLENWIKNLTMCEVIPEMDQDNSIRETFKTFENETYNHSKISSFLESNKTDFIEFPESKYINKNPANLESQYYEEIMEVESKYTKNHKKSDSIPTEIADSDFIDDFYEKKMDTASSNGSNTKGHSLNHIGSDFFEADFNSFEIKHHGLDSTKSKEQCVKNSTSQDSIRTPAKVNVDFENLLDECTESENSQVPDSPCPVQSQNIYDELLEADSSGDEDMFVTVIDKEKKEDKTLTESPKRLSLKQSASISPLKESDRTITESPKRLSLKRSASISPLRESKKLKTEQLETSSMISSINSNSVVNDVKRPIFHDNGMDSDEDLFGDIEFETQFTFKVIKNSTMLDKNNKSIMHQSLEAIRENSEASVIERSVALGNLSILESSPSASQDNNNKSEHEQTLTEIKAEIKDEPMSWNDKTGDVEKEKLNIKQEISQIKEESDIVQNMKHDSLEEVMVVSDSDDELKKGSELMAKCVNATEKVQNNSEKKDNNDNAGEIHISDWEDDFDYHPVEEKSTTSNFFSKPSSSSKQSSCDTKSTKKNPNNTSFKSCSQETSSSGWITVEKIKPSKKTLALKNTSFPHRRQKLPSGSSKSDEENSSQFIFRIPGSPRKPTPTVLSLHQMKARPTLNLTNLKRNVSEAPKIDQDGFKMPEVKKLPQSVTNVKSTLQNRMEKENELPTWKKKKLNHSPACISPRFRRYHSDNDLTERKYRKKSQARKRILNDFIEDEAEISSDMDTSEGSEGEDDDLEDFVSYTQEVSDKVDMQAHYLRTINEDLVKNDGFVFRKPSNHVPDHEVFSQPMQSQMNDTYMNDSFCVAEATQYVEEVDEDLSLLADLELNLEKKRRTRSKKKSDKFKDFENQRRKKNKFVVVHSSDSSSDNNHETSSSEDETEAMRQQVLEESMLMKQSKN</sequence>
<accession>A0ABD2VXH7</accession>
<dbReference type="InterPro" id="IPR014001">
    <property type="entry name" value="Helicase_ATP-bd"/>
</dbReference>
<keyword evidence="4" id="KW-0378">Hydrolase</keyword>
<feature type="compositionally biased region" description="Basic and acidic residues" evidence="8">
    <location>
        <begin position="1006"/>
        <end position="1017"/>
    </location>
</feature>
<reference evidence="11 12" key="1">
    <citation type="journal article" date="2024" name="bioRxiv">
        <title>A reference genome for Trichogramma kaykai: A tiny desert-dwelling parasitoid wasp with competing sex-ratio distorters.</title>
        <authorList>
            <person name="Culotta J."/>
            <person name="Lindsey A.R."/>
        </authorList>
    </citation>
    <scope>NUCLEOTIDE SEQUENCE [LARGE SCALE GENOMIC DNA]</scope>
    <source>
        <strain evidence="11 12">KSX58</strain>
    </source>
</reference>
<evidence type="ECO:0000256" key="3">
    <source>
        <dbReference type="ARBA" id="ARBA00022741"/>
    </source>
</evidence>
<evidence type="ECO:0000256" key="6">
    <source>
        <dbReference type="ARBA" id="ARBA00022840"/>
    </source>
</evidence>
<feature type="compositionally biased region" description="Basic residues" evidence="8">
    <location>
        <begin position="582"/>
        <end position="599"/>
    </location>
</feature>
<feature type="compositionally biased region" description="Low complexity" evidence="8">
    <location>
        <begin position="10"/>
        <end position="21"/>
    </location>
</feature>
<evidence type="ECO:0000259" key="9">
    <source>
        <dbReference type="PROSITE" id="PS51192"/>
    </source>
</evidence>
<evidence type="ECO:0000256" key="5">
    <source>
        <dbReference type="ARBA" id="ARBA00022806"/>
    </source>
</evidence>
<dbReference type="InterPro" id="IPR027417">
    <property type="entry name" value="P-loop_NTPase"/>
</dbReference>
<evidence type="ECO:0008006" key="13">
    <source>
        <dbReference type="Google" id="ProtNLM"/>
    </source>
</evidence>
<dbReference type="Pfam" id="PF00271">
    <property type="entry name" value="Helicase_C"/>
    <property type="match status" value="1"/>
</dbReference>
<feature type="domain" description="Helicase ATP-binding" evidence="9">
    <location>
        <begin position="51"/>
        <end position="219"/>
    </location>
</feature>
<dbReference type="EMBL" id="JBJJXI010000159">
    <property type="protein sequence ID" value="KAL3385215.1"/>
    <property type="molecule type" value="Genomic_DNA"/>
</dbReference>
<protein>
    <recommendedName>
        <fullName evidence="13">Fanconi anemia group M protein</fullName>
    </recommendedName>
</protein>
<dbReference type="PANTHER" id="PTHR14025">
    <property type="entry name" value="FANCONI ANEMIA GROUP M FANCM FAMILY MEMBER"/>
    <property type="match status" value="1"/>
</dbReference>
<evidence type="ECO:0000256" key="4">
    <source>
        <dbReference type="ARBA" id="ARBA00022801"/>
    </source>
</evidence>
<keyword evidence="6" id="KW-0067">ATP-binding</keyword>
<feature type="compositionally biased region" description="Polar residues" evidence="8">
    <location>
        <begin position="1292"/>
        <end position="1310"/>
    </location>
</feature>
<feature type="compositionally biased region" description="Basic and acidic residues" evidence="8">
    <location>
        <begin position="982"/>
        <end position="992"/>
    </location>
</feature>
<dbReference type="Pfam" id="PF00270">
    <property type="entry name" value="DEAD"/>
    <property type="match status" value="1"/>
</dbReference>
<feature type="region of interest" description="Disordered" evidence="8">
    <location>
        <begin position="1476"/>
        <end position="1498"/>
    </location>
</feature>
<evidence type="ECO:0000256" key="7">
    <source>
        <dbReference type="ARBA" id="ARBA00023242"/>
    </source>
</evidence>
<evidence type="ECO:0000256" key="2">
    <source>
        <dbReference type="ARBA" id="ARBA00009889"/>
    </source>
</evidence>
<gene>
    <name evidence="11" type="ORF">TKK_019203</name>
</gene>
<dbReference type="Gene3D" id="1.20.1320.20">
    <property type="entry name" value="hef helicase domain"/>
    <property type="match status" value="1"/>
</dbReference>
<dbReference type="PANTHER" id="PTHR14025:SF20">
    <property type="entry name" value="FANCONI ANEMIA GROUP M PROTEIN"/>
    <property type="match status" value="1"/>
</dbReference>
<comment type="similarity">
    <text evidence="2">Belongs to the DEAD box helicase family. DEAH subfamily. FANCM sub-subfamily.</text>
</comment>
<dbReference type="GO" id="GO:0016787">
    <property type="term" value="F:hydrolase activity"/>
    <property type="evidence" value="ECO:0007669"/>
    <property type="project" value="UniProtKB-KW"/>
</dbReference>
<dbReference type="SMART" id="SM00490">
    <property type="entry name" value="HELICc"/>
    <property type="match status" value="1"/>
</dbReference>
<keyword evidence="12" id="KW-1185">Reference proteome</keyword>
<comment type="subcellular location">
    <subcellularLocation>
        <location evidence="1">Nucleus</location>
    </subcellularLocation>
</comment>
<evidence type="ECO:0000256" key="8">
    <source>
        <dbReference type="SAM" id="MobiDB-lite"/>
    </source>
</evidence>
<keyword evidence="3" id="KW-0547">Nucleotide-binding</keyword>
<feature type="compositionally biased region" description="Low complexity" evidence="8">
    <location>
        <begin position="1267"/>
        <end position="1286"/>
    </location>
</feature>
<dbReference type="InterPro" id="IPR039686">
    <property type="entry name" value="FANCM/Mph1-like_ID"/>
</dbReference>
<dbReference type="GO" id="GO:0006281">
    <property type="term" value="P:DNA repair"/>
    <property type="evidence" value="ECO:0007669"/>
    <property type="project" value="UniProtKB-ARBA"/>
</dbReference>
<keyword evidence="5" id="KW-0347">Helicase</keyword>
<dbReference type="SMART" id="SM00487">
    <property type="entry name" value="DEXDc"/>
    <property type="match status" value="1"/>
</dbReference>
<dbReference type="CDD" id="cd18033">
    <property type="entry name" value="DEXDc_FANCM"/>
    <property type="match status" value="1"/>
</dbReference>
<feature type="region of interest" description="Disordered" evidence="8">
    <location>
        <begin position="574"/>
        <end position="654"/>
    </location>
</feature>
<dbReference type="GO" id="GO:0006310">
    <property type="term" value="P:DNA recombination"/>
    <property type="evidence" value="ECO:0007669"/>
    <property type="project" value="UniProtKB-ARBA"/>
</dbReference>
<feature type="region of interest" description="Disordered" evidence="8">
    <location>
        <begin position="1"/>
        <end position="26"/>
    </location>
</feature>
<organism evidence="11 12">
    <name type="scientific">Trichogramma kaykai</name>
    <dbReference type="NCBI Taxonomy" id="54128"/>
    <lineage>
        <taxon>Eukaryota</taxon>
        <taxon>Metazoa</taxon>
        <taxon>Ecdysozoa</taxon>
        <taxon>Arthropoda</taxon>
        <taxon>Hexapoda</taxon>
        <taxon>Insecta</taxon>
        <taxon>Pterygota</taxon>
        <taxon>Neoptera</taxon>
        <taxon>Endopterygota</taxon>
        <taxon>Hymenoptera</taxon>
        <taxon>Apocrita</taxon>
        <taxon>Proctotrupomorpha</taxon>
        <taxon>Chalcidoidea</taxon>
        <taxon>Trichogrammatidae</taxon>
        <taxon>Trichogramma</taxon>
    </lineage>
</organism>
<evidence type="ECO:0000259" key="10">
    <source>
        <dbReference type="PROSITE" id="PS51194"/>
    </source>
</evidence>
<dbReference type="GO" id="GO:0005634">
    <property type="term" value="C:nucleus"/>
    <property type="evidence" value="ECO:0007669"/>
    <property type="project" value="UniProtKB-SubCell"/>
</dbReference>
<feature type="region of interest" description="Disordered" evidence="8">
    <location>
        <begin position="982"/>
        <end position="1024"/>
    </location>
</feature>
<name>A0ABD2VXH7_9HYME</name>
<feature type="domain" description="Helicase C-terminal" evidence="10">
    <location>
        <begin position="391"/>
        <end position="552"/>
    </location>
</feature>
<dbReference type="PROSITE" id="PS51192">
    <property type="entry name" value="HELICASE_ATP_BIND_1"/>
    <property type="match status" value="1"/>
</dbReference>
<feature type="compositionally biased region" description="Basic residues" evidence="8">
    <location>
        <begin position="1595"/>
        <end position="1604"/>
    </location>
</feature>
<dbReference type="GO" id="GO:0004386">
    <property type="term" value="F:helicase activity"/>
    <property type="evidence" value="ECO:0007669"/>
    <property type="project" value="UniProtKB-KW"/>
</dbReference>
<dbReference type="FunFam" id="3.40.50.300:FF:000861">
    <property type="entry name" value="Fanconi anemia, complementation group M"/>
    <property type="match status" value="1"/>
</dbReference>
<feature type="region of interest" description="Disordered" evidence="8">
    <location>
        <begin position="1228"/>
        <end position="1365"/>
    </location>
</feature>
<keyword evidence="7" id="KW-0539">Nucleus</keyword>
<dbReference type="CDD" id="cd12091">
    <property type="entry name" value="FANCM_ID"/>
    <property type="match status" value="1"/>
</dbReference>
<dbReference type="InterPro" id="IPR044749">
    <property type="entry name" value="FANCM_DEXDc"/>
</dbReference>
<dbReference type="PROSITE" id="PS51194">
    <property type="entry name" value="HELICASE_CTER"/>
    <property type="match status" value="1"/>
</dbReference>
<feature type="region of interest" description="Disordered" evidence="8">
    <location>
        <begin position="1595"/>
        <end position="1661"/>
    </location>
</feature>
<dbReference type="SUPFAM" id="SSF52540">
    <property type="entry name" value="P-loop containing nucleoside triphosphate hydrolases"/>
    <property type="match status" value="1"/>
</dbReference>
<evidence type="ECO:0000313" key="11">
    <source>
        <dbReference type="EMBL" id="KAL3385215.1"/>
    </source>
</evidence>
<comment type="caution">
    <text evidence="11">The sequence shown here is derived from an EMBL/GenBank/DDBJ whole genome shotgun (WGS) entry which is preliminary data.</text>
</comment>
<dbReference type="Proteomes" id="UP001627154">
    <property type="component" value="Unassembled WGS sequence"/>
</dbReference>
<evidence type="ECO:0000256" key="1">
    <source>
        <dbReference type="ARBA" id="ARBA00004123"/>
    </source>
</evidence>
<dbReference type="Gene3D" id="3.40.50.300">
    <property type="entry name" value="P-loop containing nucleotide triphosphate hydrolases"/>
    <property type="match status" value="2"/>
</dbReference>
<dbReference type="InterPro" id="IPR001650">
    <property type="entry name" value="Helicase_C-like"/>
</dbReference>
<dbReference type="GO" id="GO:0005524">
    <property type="term" value="F:ATP binding"/>
    <property type="evidence" value="ECO:0007669"/>
    <property type="project" value="UniProtKB-KW"/>
</dbReference>